<dbReference type="SUPFAM" id="SSF46689">
    <property type="entry name" value="Homeodomain-like"/>
    <property type="match status" value="1"/>
</dbReference>
<sequence>MNNRKQQFELRQLRILQTAEQLLLESGEGDLTLDNLALQLDLAKGTLYKHFSSKDELLLRILIRYEERKLQIISVDDGAGAGVARLVLQLLNLPHRAILFNHIEERLSSTTSGLNQWFAQLYRVRRERMVRMSKIVHTYLDEQNSDMNIRDYMATLYAVGQGGASLLNSSFYQMYLGRRDTLKIALVRQMLDLPKLYPRLTPTTDEEYRQQLAMLDGINEEQIQELAELIGQNIIPTPSKQ</sequence>
<dbReference type="RefSeq" id="WP_076554215.1">
    <property type="nucleotide sequence ID" value="NZ_FTNU01000001.1"/>
</dbReference>
<evidence type="ECO:0000313" key="7">
    <source>
        <dbReference type="Proteomes" id="UP000187495"/>
    </source>
</evidence>
<dbReference type="Pfam" id="PF00440">
    <property type="entry name" value="TetR_N"/>
    <property type="match status" value="1"/>
</dbReference>
<organism evidence="6 7">
    <name type="scientific">Moraxella cuniculi DSM 21768</name>
    <dbReference type="NCBI Taxonomy" id="1122245"/>
    <lineage>
        <taxon>Bacteria</taxon>
        <taxon>Pseudomonadati</taxon>
        <taxon>Pseudomonadota</taxon>
        <taxon>Gammaproteobacteria</taxon>
        <taxon>Moraxellales</taxon>
        <taxon>Moraxellaceae</taxon>
        <taxon>Moraxella</taxon>
    </lineage>
</organism>
<dbReference type="EMBL" id="FTNU01000001">
    <property type="protein sequence ID" value="SIR72011.1"/>
    <property type="molecule type" value="Genomic_DNA"/>
</dbReference>
<name>A0A1N7D865_9GAMM</name>
<dbReference type="PRINTS" id="PR00455">
    <property type="entry name" value="HTHTETR"/>
</dbReference>
<keyword evidence="7" id="KW-1185">Reference proteome</keyword>
<evidence type="ECO:0000256" key="3">
    <source>
        <dbReference type="ARBA" id="ARBA00023163"/>
    </source>
</evidence>
<proteinExistence type="predicted"/>
<keyword evidence="1" id="KW-0805">Transcription regulation</keyword>
<dbReference type="InterPro" id="IPR001647">
    <property type="entry name" value="HTH_TetR"/>
</dbReference>
<dbReference type="PROSITE" id="PS50977">
    <property type="entry name" value="HTH_TETR_2"/>
    <property type="match status" value="1"/>
</dbReference>
<dbReference type="PANTHER" id="PTHR30055:SF234">
    <property type="entry name" value="HTH-TYPE TRANSCRIPTIONAL REGULATOR BETI"/>
    <property type="match status" value="1"/>
</dbReference>
<dbReference type="Proteomes" id="UP000187495">
    <property type="component" value="Unassembled WGS sequence"/>
</dbReference>
<keyword evidence="2 4" id="KW-0238">DNA-binding</keyword>
<gene>
    <name evidence="6" type="ORF">SAMN02745664_10169</name>
</gene>
<evidence type="ECO:0000313" key="6">
    <source>
        <dbReference type="EMBL" id="SIR72011.1"/>
    </source>
</evidence>
<evidence type="ECO:0000259" key="5">
    <source>
        <dbReference type="PROSITE" id="PS50977"/>
    </source>
</evidence>
<dbReference type="InterPro" id="IPR050109">
    <property type="entry name" value="HTH-type_TetR-like_transc_reg"/>
</dbReference>
<dbReference type="STRING" id="34061.B0189_00635"/>
<dbReference type="GO" id="GO:0003700">
    <property type="term" value="F:DNA-binding transcription factor activity"/>
    <property type="evidence" value="ECO:0007669"/>
    <property type="project" value="TreeGrafter"/>
</dbReference>
<evidence type="ECO:0000256" key="2">
    <source>
        <dbReference type="ARBA" id="ARBA00023125"/>
    </source>
</evidence>
<dbReference type="Gene3D" id="1.10.357.10">
    <property type="entry name" value="Tetracycline Repressor, domain 2"/>
    <property type="match status" value="1"/>
</dbReference>
<protein>
    <submittedName>
        <fullName evidence="6">Transcriptional regulator, TetR family</fullName>
    </submittedName>
</protein>
<keyword evidence="3" id="KW-0804">Transcription</keyword>
<evidence type="ECO:0000256" key="4">
    <source>
        <dbReference type="PROSITE-ProRule" id="PRU00335"/>
    </source>
</evidence>
<dbReference type="GO" id="GO:0000976">
    <property type="term" value="F:transcription cis-regulatory region binding"/>
    <property type="evidence" value="ECO:0007669"/>
    <property type="project" value="TreeGrafter"/>
</dbReference>
<dbReference type="PANTHER" id="PTHR30055">
    <property type="entry name" value="HTH-TYPE TRANSCRIPTIONAL REGULATOR RUTR"/>
    <property type="match status" value="1"/>
</dbReference>
<accession>A0A1N7D865</accession>
<reference evidence="7" key="1">
    <citation type="submission" date="2017-01" db="EMBL/GenBank/DDBJ databases">
        <authorList>
            <person name="Varghese N."/>
            <person name="Submissions S."/>
        </authorList>
    </citation>
    <scope>NUCLEOTIDE SEQUENCE [LARGE SCALE GENOMIC DNA]</scope>
    <source>
        <strain evidence="7">DSM 21768</strain>
    </source>
</reference>
<feature type="DNA-binding region" description="H-T-H motif" evidence="4">
    <location>
        <begin position="32"/>
        <end position="51"/>
    </location>
</feature>
<feature type="domain" description="HTH tetR-type" evidence="5">
    <location>
        <begin position="9"/>
        <end position="69"/>
    </location>
</feature>
<dbReference type="InterPro" id="IPR009057">
    <property type="entry name" value="Homeodomain-like_sf"/>
</dbReference>
<evidence type="ECO:0000256" key="1">
    <source>
        <dbReference type="ARBA" id="ARBA00023015"/>
    </source>
</evidence>
<dbReference type="AlphaFoldDB" id="A0A1N7D865"/>